<evidence type="ECO:0000313" key="3">
    <source>
        <dbReference type="Proteomes" id="UP000009881"/>
    </source>
</evidence>
<dbReference type="eggNOG" id="COG3453">
    <property type="taxonomic scope" value="Bacteria"/>
</dbReference>
<proteinExistence type="predicted"/>
<dbReference type="Proteomes" id="UP000009881">
    <property type="component" value="Unassembled WGS sequence"/>
</dbReference>
<feature type="domain" description="Beta-lactamase hydrolase-like protein phosphatase-like" evidence="1">
    <location>
        <begin position="23"/>
        <end position="102"/>
    </location>
</feature>
<dbReference type="SUPFAM" id="SSF52799">
    <property type="entry name" value="(Phosphotyrosine protein) phosphatases II"/>
    <property type="match status" value="1"/>
</dbReference>
<dbReference type="InterPro" id="IPR029021">
    <property type="entry name" value="Prot-tyrosine_phosphatase-like"/>
</dbReference>
<organism evidence="2 3">
    <name type="scientific">Caenispirillum salinarum AK4</name>
    <dbReference type="NCBI Taxonomy" id="1238182"/>
    <lineage>
        <taxon>Bacteria</taxon>
        <taxon>Pseudomonadati</taxon>
        <taxon>Pseudomonadota</taxon>
        <taxon>Alphaproteobacteria</taxon>
        <taxon>Rhodospirillales</taxon>
        <taxon>Novispirillaceae</taxon>
        <taxon>Caenispirillum</taxon>
    </lineage>
</organism>
<reference evidence="2 3" key="1">
    <citation type="journal article" date="2013" name="Genome Announc.">
        <title>Draft Genome Sequence of an Alphaproteobacterium, Caenispirillum salinarum AK4(T), Isolated from a Solar Saltern.</title>
        <authorList>
            <person name="Khatri I."/>
            <person name="Singh A."/>
            <person name="Korpole S."/>
            <person name="Pinnaka A.K."/>
            <person name="Subramanian S."/>
        </authorList>
    </citation>
    <scope>NUCLEOTIDE SEQUENCE [LARGE SCALE GENOMIC DNA]</scope>
    <source>
        <strain evidence="2 3">AK4</strain>
    </source>
</reference>
<dbReference type="OrthoDB" id="9805710at2"/>
<protein>
    <recommendedName>
        <fullName evidence="1">Beta-lactamase hydrolase-like protein phosphatase-like domain-containing protein</fullName>
    </recommendedName>
</protein>
<gene>
    <name evidence="2" type="ORF">C882_0650</name>
</gene>
<dbReference type="STRING" id="1238182.C882_0650"/>
<keyword evidence="3" id="KW-1185">Reference proteome</keyword>
<dbReference type="RefSeq" id="WP_009541308.1">
    <property type="nucleotide sequence ID" value="NZ_ANHY01000014.1"/>
</dbReference>
<evidence type="ECO:0000259" key="1">
    <source>
        <dbReference type="Pfam" id="PF04273"/>
    </source>
</evidence>
<dbReference type="Pfam" id="PF04273">
    <property type="entry name" value="BLH_phosphatase"/>
    <property type="match status" value="1"/>
</dbReference>
<accession>K9GUK2</accession>
<dbReference type="InterPro" id="IPR005939">
    <property type="entry name" value="BLH_phosphatase-like"/>
</dbReference>
<dbReference type="EMBL" id="ANHY01000014">
    <property type="protein sequence ID" value="EKV28887.1"/>
    <property type="molecule type" value="Genomic_DNA"/>
</dbReference>
<name>K9GUK2_9PROT</name>
<comment type="caution">
    <text evidence="2">The sequence shown here is derived from an EMBL/GenBank/DDBJ whole genome shotgun (WGS) entry which is preliminary data.</text>
</comment>
<sequence length="154" mass="17142">MTERIKVTDRYTIEKTPPTEDRVGHLSREGYRSLVNLRTHGEQNEVLSPGEEGKVADAHGLAYLNIPVSPQDINHDTADRFHDEVSRLPGPVAIHCASGRRAGLFTFIHVGRQLDMDGHEAATHAESHGYEFASPGAREFLRSAVDNHERDPEP</sequence>
<dbReference type="AlphaFoldDB" id="K9GUK2"/>
<evidence type="ECO:0000313" key="2">
    <source>
        <dbReference type="EMBL" id="EKV28887.1"/>
    </source>
</evidence>
<dbReference type="Gene3D" id="3.90.190.10">
    <property type="entry name" value="Protein tyrosine phosphatase superfamily"/>
    <property type="match status" value="1"/>
</dbReference>
<dbReference type="GO" id="GO:0016787">
    <property type="term" value="F:hydrolase activity"/>
    <property type="evidence" value="ECO:0007669"/>
    <property type="project" value="InterPro"/>
</dbReference>